<dbReference type="Proteomes" id="UP000490060">
    <property type="component" value="Unassembled WGS sequence"/>
</dbReference>
<evidence type="ECO:0000313" key="3">
    <source>
        <dbReference type="Proteomes" id="UP000490060"/>
    </source>
</evidence>
<evidence type="ECO:0000256" key="1">
    <source>
        <dbReference type="SAM" id="SignalP"/>
    </source>
</evidence>
<dbReference type="InterPro" id="IPR025396">
    <property type="entry name" value="DUF4302"/>
</dbReference>
<protein>
    <submittedName>
        <fullName evidence="2">Probable lipoprotein</fullName>
    </submittedName>
</protein>
<dbReference type="PROSITE" id="PS51257">
    <property type="entry name" value="PROKAR_LIPOPROTEIN"/>
    <property type="match status" value="1"/>
</dbReference>
<name>A0A2I2LCY4_9FLAO</name>
<dbReference type="Pfam" id="PF14135">
    <property type="entry name" value="DUF4302"/>
    <property type="match status" value="1"/>
</dbReference>
<accession>A0A2I2LCY4</accession>
<dbReference type="AlphaFoldDB" id="A0A2I2LCY4"/>
<keyword evidence="1" id="KW-0732">Signal</keyword>
<dbReference type="EMBL" id="OENE01000003">
    <property type="protein sequence ID" value="SOS58036.1"/>
    <property type="molecule type" value="Genomic_DNA"/>
</dbReference>
<dbReference type="RefSeq" id="WP_172504687.1">
    <property type="nucleotide sequence ID" value="NZ_OENE01000003.1"/>
</dbReference>
<organism evidence="2 3">
    <name type="scientific">Tenacibaculum finnmarkense genomovar ulcerans</name>
    <dbReference type="NCBI Taxonomy" id="2781388"/>
    <lineage>
        <taxon>Bacteria</taxon>
        <taxon>Pseudomonadati</taxon>
        <taxon>Bacteroidota</taxon>
        <taxon>Flavobacteriia</taxon>
        <taxon>Flavobacteriales</taxon>
        <taxon>Flavobacteriaceae</taxon>
        <taxon>Tenacibaculum</taxon>
        <taxon>Tenacibaculum finnmarkense</taxon>
    </lineage>
</organism>
<keyword evidence="2" id="KW-0449">Lipoprotein</keyword>
<feature type="signal peptide" evidence="1">
    <location>
        <begin position="1"/>
        <end position="22"/>
    </location>
</feature>
<gene>
    <name evidence="2" type="ORF">TNO010_110008</name>
</gene>
<feature type="chain" id="PRO_5014112902" evidence="1">
    <location>
        <begin position="23"/>
        <end position="415"/>
    </location>
</feature>
<reference evidence="2 3" key="1">
    <citation type="submission" date="2017-11" db="EMBL/GenBank/DDBJ databases">
        <authorList>
            <person name="Duchaud E."/>
        </authorList>
    </citation>
    <scope>NUCLEOTIDE SEQUENCE [LARGE SCALE GENOMIC DNA]</scope>
    <source>
        <strain evidence="2 3">TNO010</strain>
    </source>
</reference>
<proteinExistence type="predicted"/>
<sequence>MKKTINKFLVFLLFVGVTISCNNNTEEAIFNEPTSVRIQKSISEYRDLLTSSENGWIIEYYPDEKQNIGGFNYGVKFNKDLTTEVVHESAFATKASNMFDVIANAGPLLTFNTYTWLTHYYANPNSNDSDGAGGDYEFALTSKTADVITLTGAQSRNKMRMLKLTEAPEVYLAKVNEVGSFISIVFGAAINGKATEISLTNRHITFPTSEENGEDQEVEQAIDMAYHFTPTGIKLYEAITVDGNQVSEFTLNKALNQLTSLDGKVVIDLAKSPFNINQDWSIDTTNPSDTSDEFFNKYVEIYNANGAAYGEELQRSILFGNTTTNETSPGILFKSKAPTTTWSTQQKLDFSLINNDSELTISKGAQGLNWSYYTHLDPLVDYIIKGAPYTIDQITPTQVKLTSTADANAWFVLKL</sequence>
<evidence type="ECO:0000313" key="2">
    <source>
        <dbReference type="EMBL" id="SOS58036.1"/>
    </source>
</evidence>